<dbReference type="PANTHER" id="PTHR42855:SF2">
    <property type="entry name" value="DRUG RESISTANCE ABC TRANSPORTER,ATP-BINDING PROTEIN"/>
    <property type="match status" value="1"/>
</dbReference>
<keyword evidence="8" id="KW-1185">Reference proteome</keyword>
<dbReference type="InterPro" id="IPR003439">
    <property type="entry name" value="ABC_transporter-like_ATP-bd"/>
</dbReference>
<keyword evidence="4" id="KW-0175">Coiled coil</keyword>
<dbReference type="InterPro" id="IPR003593">
    <property type="entry name" value="AAA+_ATPase"/>
</dbReference>
<dbReference type="GO" id="GO:0003676">
    <property type="term" value="F:nucleic acid binding"/>
    <property type="evidence" value="ECO:0007669"/>
    <property type="project" value="UniProtKB-ARBA"/>
</dbReference>
<evidence type="ECO:0000313" key="8">
    <source>
        <dbReference type="Proteomes" id="UP000010797"/>
    </source>
</evidence>
<dbReference type="AlphaFoldDB" id="L0F8Y1"/>
<dbReference type="SMART" id="SM00382">
    <property type="entry name" value="AAA"/>
    <property type="match status" value="2"/>
</dbReference>
<dbReference type="SUPFAM" id="SSF52540">
    <property type="entry name" value="P-loop containing nucleoside triphosphate hydrolases"/>
    <property type="match status" value="2"/>
</dbReference>
<dbReference type="eggNOG" id="COG0488">
    <property type="taxonomic scope" value="Bacteria"/>
</dbReference>
<dbReference type="CDD" id="cd03221">
    <property type="entry name" value="ABCF_EF-3"/>
    <property type="match status" value="2"/>
</dbReference>
<accession>L0F8Y1</accession>
<dbReference type="PROSITE" id="PS50893">
    <property type="entry name" value="ABC_TRANSPORTER_2"/>
    <property type="match status" value="2"/>
</dbReference>
<feature type="domain" description="ABC transporter" evidence="6">
    <location>
        <begin position="319"/>
        <end position="530"/>
    </location>
</feature>
<feature type="compositionally biased region" description="Polar residues" evidence="5">
    <location>
        <begin position="537"/>
        <end position="549"/>
    </location>
</feature>
<feature type="region of interest" description="Disordered" evidence="5">
    <location>
        <begin position="537"/>
        <end position="559"/>
    </location>
</feature>
<dbReference type="KEGG" id="ddl:Desdi_1604"/>
<evidence type="ECO:0000256" key="2">
    <source>
        <dbReference type="ARBA" id="ARBA00022741"/>
    </source>
</evidence>
<dbReference type="InterPro" id="IPR017871">
    <property type="entry name" value="ABC_transporter-like_CS"/>
</dbReference>
<keyword evidence="2" id="KW-0547">Nucleotide-binding</keyword>
<keyword evidence="3" id="KW-0067">ATP-binding</keyword>
<dbReference type="Gene3D" id="3.40.50.300">
    <property type="entry name" value="P-loop containing nucleotide triphosphate hydrolases"/>
    <property type="match status" value="2"/>
</dbReference>
<reference evidence="8" key="1">
    <citation type="submission" date="2012-02" db="EMBL/GenBank/DDBJ databases">
        <title>Complete sequence of Desulfitobacterium dichloroeliminans LMG P-21439.</title>
        <authorList>
            <person name="Lucas S."/>
            <person name="Han J."/>
            <person name="Lapidus A."/>
            <person name="Cheng J.-F."/>
            <person name="Goodwin L."/>
            <person name="Pitluck S."/>
            <person name="Peters L."/>
            <person name="Ovchinnikova G."/>
            <person name="Teshima H."/>
            <person name="Detter J.C."/>
            <person name="Han C."/>
            <person name="Tapia R."/>
            <person name="Land M."/>
            <person name="Hauser L."/>
            <person name="Kyrpides N."/>
            <person name="Ivanova N."/>
            <person name="Pagani I."/>
            <person name="Kruse T."/>
            <person name="de Vos W.M."/>
            <person name="Boon N."/>
            <person name="Smidt H."/>
            <person name="Woyke T."/>
        </authorList>
    </citation>
    <scope>NUCLEOTIDE SEQUENCE [LARGE SCALE GENOMIC DNA]</scope>
    <source>
        <strain evidence="8">LMG P-21439 / DCA1</strain>
    </source>
</reference>
<dbReference type="InterPro" id="IPR032781">
    <property type="entry name" value="ABC_tran_Xtn"/>
</dbReference>
<evidence type="ECO:0000256" key="4">
    <source>
        <dbReference type="SAM" id="Coils"/>
    </source>
</evidence>
<gene>
    <name evidence="7" type="ordered locus">Desdi_1604</name>
</gene>
<dbReference type="PANTHER" id="PTHR42855">
    <property type="entry name" value="ABC TRANSPORTER ATP-BINDING SUBUNIT"/>
    <property type="match status" value="1"/>
</dbReference>
<dbReference type="GO" id="GO:0005524">
    <property type="term" value="F:ATP binding"/>
    <property type="evidence" value="ECO:0007669"/>
    <property type="project" value="UniProtKB-KW"/>
</dbReference>
<dbReference type="FunFam" id="3.40.50.300:FF:000011">
    <property type="entry name" value="Putative ABC transporter ATP-binding component"/>
    <property type="match status" value="1"/>
</dbReference>
<dbReference type="Pfam" id="PF00005">
    <property type="entry name" value="ABC_tran"/>
    <property type="match status" value="2"/>
</dbReference>
<dbReference type="Proteomes" id="UP000010797">
    <property type="component" value="Chromosome"/>
</dbReference>
<evidence type="ECO:0000313" key="7">
    <source>
        <dbReference type="EMBL" id="AGA69096.1"/>
    </source>
</evidence>
<sequence>MSILYCRNCGVDVSGEALFRQVTFAVEKGEKVGLVGPNGAGKTTLLRACLGELRLESGDVFLTGTLGYLPQNPLIDENGTVWSSMLEERADLIDMRAQLHILEERMAQSADEKIFEQYSALTERFETMGGYALEAQIRKILSGLGLSNEVNRAIQHLSGGQKTRLALSKLLLRSPDFLVLDEPTNHLDMDALEWLEGFLKGYAGAILVVSHDRYFLDNVVQKVLHLENGSLQSYSGNYSEYELQRALEEMTLAREADKLNKKIARIEDYIRRNKAGQNSKQARGRETHLNKIKPIDVSKTPKAMQISLSTGRRSGDRTLMLEEVSIEFPGRKLFQGANVELRRGDRVALLGENGVGKTSLLKAIKGGLNYKGEIRLGANVKLGYYSQEHEELRGKGSILDEIREDSDLLDPEIRSLLARFGFVSEEVFKPVAVLSGGEKSRLALAKLFLTQGNLLLLDEPTNHLDTRMRDVLEEALQDFDGTLLVVSHDRYFLDRVVNKIARLTPKGIRLYVGDYSTYKTQVQEETAVTAQARNISNQNSSSDVTSRLKGNSKGATDRDIKRRQKKVLQLETQVAELEKELKSLESQMEEVTSNYEKAMELHHVYEEKKALLDSTMLEWLEITED</sequence>
<feature type="domain" description="ABC transporter" evidence="6">
    <location>
        <begin position="4"/>
        <end position="253"/>
    </location>
</feature>
<proteinExistence type="predicted"/>
<evidence type="ECO:0000256" key="1">
    <source>
        <dbReference type="ARBA" id="ARBA00022737"/>
    </source>
</evidence>
<dbReference type="EMBL" id="CP003344">
    <property type="protein sequence ID" value="AGA69096.1"/>
    <property type="molecule type" value="Genomic_DNA"/>
</dbReference>
<evidence type="ECO:0000256" key="3">
    <source>
        <dbReference type="ARBA" id="ARBA00022840"/>
    </source>
</evidence>
<feature type="coiled-coil region" evidence="4">
    <location>
        <begin position="560"/>
        <end position="601"/>
    </location>
</feature>
<organism evidence="7 8">
    <name type="scientific">Desulfitobacterium dichloroeliminans (strain LMG P-21439 / DCA1)</name>
    <dbReference type="NCBI Taxonomy" id="871963"/>
    <lineage>
        <taxon>Bacteria</taxon>
        <taxon>Bacillati</taxon>
        <taxon>Bacillota</taxon>
        <taxon>Clostridia</taxon>
        <taxon>Eubacteriales</taxon>
        <taxon>Desulfitobacteriaceae</taxon>
        <taxon>Desulfitobacterium</taxon>
    </lineage>
</organism>
<dbReference type="Pfam" id="PF12848">
    <property type="entry name" value="ABC_tran_Xtn"/>
    <property type="match status" value="1"/>
</dbReference>
<dbReference type="STRING" id="871963.Desdi_1604"/>
<dbReference type="PROSITE" id="PS00211">
    <property type="entry name" value="ABC_TRANSPORTER_1"/>
    <property type="match status" value="2"/>
</dbReference>
<dbReference type="FunFam" id="3.40.50.300:FF:000309">
    <property type="entry name" value="ABC transporter ATP-binding protein"/>
    <property type="match status" value="1"/>
</dbReference>
<dbReference type="OrthoDB" id="1624247at2"/>
<protein>
    <submittedName>
        <fullName evidence="7">ATPase component of ABC transporters with duplicated ATPase domain</fullName>
    </submittedName>
</protein>
<dbReference type="HOGENOM" id="CLU_000604_36_0_9"/>
<name>L0F8Y1_DESDL</name>
<evidence type="ECO:0000259" key="6">
    <source>
        <dbReference type="PROSITE" id="PS50893"/>
    </source>
</evidence>
<dbReference type="GO" id="GO:0016887">
    <property type="term" value="F:ATP hydrolysis activity"/>
    <property type="evidence" value="ECO:0007669"/>
    <property type="project" value="InterPro"/>
</dbReference>
<dbReference type="InterPro" id="IPR051309">
    <property type="entry name" value="ABCF_ATPase"/>
</dbReference>
<keyword evidence="1" id="KW-0677">Repeat</keyword>
<dbReference type="InterPro" id="IPR027417">
    <property type="entry name" value="P-loop_NTPase"/>
</dbReference>
<evidence type="ECO:0000256" key="5">
    <source>
        <dbReference type="SAM" id="MobiDB-lite"/>
    </source>
</evidence>
<dbReference type="RefSeq" id="WP_015262086.1">
    <property type="nucleotide sequence ID" value="NC_019903.1"/>
</dbReference>